<keyword evidence="9" id="KW-0807">Transducer</keyword>
<evidence type="ECO:0000313" key="12">
    <source>
        <dbReference type="EMBL" id="CAH3014786.1"/>
    </source>
</evidence>
<evidence type="ECO:0000259" key="11">
    <source>
        <dbReference type="PROSITE" id="PS50262"/>
    </source>
</evidence>
<feature type="transmembrane region" description="Helical" evidence="10">
    <location>
        <begin position="58"/>
        <end position="81"/>
    </location>
</feature>
<dbReference type="PRINTS" id="PR00237">
    <property type="entry name" value="GPCRRHODOPSN"/>
</dbReference>
<evidence type="ECO:0000313" key="13">
    <source>
        <dbReference type="Proteomes" id="UP001159427"/>
    </source>
</evidence>
<dbReference type="PROSITE" id="PS50262">
    <property type="entry name" value="G_PROTEIN_RECEP_F1_2"/>
    <property type="match status" value="1"/>
</dbReference>
<dbReference type="Pfam" id="PF00001">
    <property type="entry name" value="7tm_1"/>
    <property type="match status" value="1"/>
</dbReference>
<evidence type="ECO:0000256" key="1">
    <source>
        <dbReference type="ARBA" id="ARBA00004651"/>
    </source>
</evidence>
<evidence type="ECO:0000256" key="9">
    <source>
        <dbReference type="ARBA" id="ARBA00023224"/>
    </source>
</evidence>
<feature type="transmembrane region" description="Helical" evidence="10">
    <location>
        <begin position="214"/>
        <end position="237"/>
    </location>
</feature>
<evidence type="ECO:0000256" key="3">
    <source>
        <dbReference type="ARBA" id="ARBA00022692"/>
    </source>
</evidence>
<dbReference type="SUPFAM" id="SSF81321">
    <property type="entry name" value="Family A G protein-coupled receptor-like"/>
    <property type="match status" value="1"/>
</dbReference>
<dbReference type="Proteomes" id="UP001159427">
    <property type="component" value="Unassembled WGS sequence"/>
</dbReference>
<keyword evidence="7" id="KW-0675">Receptor</keyword>
<feature type="domain" description="G-protein coupled receptors family 1 profile" evidence="11">
    <location>
        <begin position="38"/>
        <end position="267"/>
    </location>
</feature>
<accession>A0ABN8LH36</accession>
<reference evidence="12 13" key="1">
    <citation type="submission" date="2022-05" db="EMBL/GenBank/DDBJ databases">
        <authorList>
            <consortium name="Genoscope - CEA"/>
            <person name="William W."/>
        </authorList>
    </citation>
    <scope>NUCLEOTIDE SEQUENCE [LARGE SCALE GENOMIC DNA]</scope>
</reference>
<keyword evidence="3 10" id="KW-0812">Transmembrane</keyword>
<evidence type="ECO:0000256" key="8">
    <source>
        <dbReference type="ARBA" id="ARBA00023180"/>
    </source>
</evidence>
<feature type="transmembrane region" description="Helical" evidence="10">
    <location>
        <begin position="101"/>
        <end position="124"/>
    </location>
</feature>
<dbReference type="SMART" id="SM01381">
    <property type="entry name" value="7TM_GPCR_Srsx"/>
    <property type="match status" value="1"/>
</dbReference>
<keyword evidence="4 10" id="KW-1133">Transmembrane helix</keyword>
<dbReference type="EMBL" id="CALNXI010000014">
    <property type="protein sequence ID" value="CAH3014786.1"/>
    <property type="molecule type" value="Genomic_DNA"/>
</dbReference>
<feature type="transmembrane region" description="Helical" evidence="10">
    <location>
        <begin position="136"/>
        <end position="158"/>
    </location>
</feature>
<comment type="subcellular location">
    <subcellularLocation>
        <location evidence="1">Cell membrane</location>
        <topology evidence="1">Multi-pass membrane protein</topology>
    </subcellularLocation>
</comment>
<evidence type="ECO:0000256" key="10">
    <source>
        <dbReference type="SAM" id="Phobius"/>
    </source>
</evidence>
<dbReference type="PANTHER" id="PTHR24246">
    <property type="entry name" value="OLFACTORY RECEPTOR AND ADENOSINE RECEPTOR"/>
    <property type="match status" value="1"/>
</dbReference>
<gene>
    <name evidence="12" type="ORF">PEVE_00006177</name>
</gene>
<evidence type="ECO:0000256" key="7">
    <source>
        <dbReference type="ARBA" id="ARBA00023170"/>
    </source>
</evidence>
<evidence type="ECO:0000256" key="4">
    <source>
        <dbReference type="ARBA" id="ARBA00022989"/>
    </source>
</evidence>
<feature type="transmembrane region" description="Helical" evidence="10">
    <location>
        <begin position="22"/>
        <end position="46"/>
    </location>
</feature>
<dbReference type="InterPro" id="IPR000276">
    <property type="entry name" value="GPCR_Rhodpsn"/>
</dbReference>
<keyword evidence="2" id="KW-1003">Cell membrane</keyword>
<keyword evidence="6 10" id="KW-0472">Membrane</keyword>
<dbReference type="InterPro" id="IPR017452">
    <property type="entry name" value="GPCR_Rhodpsn_7TM"/>
</dbReference>
<dbReference type="PANTHER" id="PTHR24246:SF27">
    <property type="entry name" value="ADENOSINE RECEPTOR, ISOFORM A"/>
    <property type="match status" value="1"/>
</dbReference>
<evidence type="ECO:0000256" key="2">
    <source>
        <dbReference type="ARBA" id="ARBA00022475"/>
    </source>
</evidence>
<keyword evidence="5" id="KW-0297">G-protein coupled receptor</keyword>
<proteinExistence type="predicted"/>
<sequence length="362" mass="41010">MGNSLKPQNKTQDVLLSEKANIAWSTIFALVAVIILAGNSLTVAAFTTRRLVRRRTHFFLISLAVADLMVGALVIPLYIYLSIQTDLPKGAVHHVFEAVDILAGLASVFTLAMISAERLVAVGWPLVHRMFRKRSYFNFISFAWLFALAISVINLLYRYKIVPYFATLDIVLTALLTSIVFTCTAYIALWIKVRFRDYGGFLGREHDKKLVKTLFLVTGVFVLTWTPFQALLFVVHFCGTCPIPPQNVVNFIKLLHFCNSFMNPIIYSLRIPEFLIAISDIFNCRYTPHNSEITLRTLRGQTLDTMTGILSSYSSLNVRFCMGTKNMVTSELNSSTFRQKFFKRTSSRMNSSRRTHVTTSPV</sequence>
<keyword evidence="8" id="KW-0325">Glycoprotein</keyword>
<feature type="transmembrane region" description="Helical" evidence="10">
    <location>
        <begin position="170"/>
        <end position="193"/>
    </location>
</feature>
<name>A0ABN8LH36_9CNID</name>
<comment type="caution">
    <text evidence="12">The sequence shown here is derived from an EMBL/GenBank/DDBJ whole genome shotgun (WGS) entry which is preliminary data.</text>
</comment>
<organism evidence="12 13">
    <name type="scientific">Porites evermanni</name>
    <dbReference type="NCBI Taxonomy" id="104178"/>
    <lineage>
        <taxon>Eukaryota</taxon>
        <taxon>Metazoa</taxon>
        <taxon>Cnidaria</taxon>
        <taxon>Anthozoa</taxon>
        <taxon>Hexacorallia</taxon>
        <taxon>Scleractinia</taxon>
        <taxon>Fungiina</taxon>
        <taxon>Poritidae</taxon>
        <taxon>Porites</taxon>
    </lineage>
</organism>
<evidence type="ECO:0000256" key="6">
    <source>
        <dbReference type="ARBA" id="ARBA00023136"/>
    </source>
</evidence>
<evidence type="ECO:0000256" key="5">
    <source>
        <dbReference type="ARBA" id="ARBA00023040"/>
    </source>
</evidence>
<keyword evidence="13" id="KW-1185">Reference proteome</keyword>
<protein>
    <recommendedName>
        <fullName evidence="11">G-protein coupled receptors family 1 profile domain-containing protein</fullName>
    </recommendedName>
</protein>
<dbReference type="Gene3D" id="1.20.1070.10">
    <property type="entry name" value="Rhodopsin 7-helix transmembrane proteins"/>
    <property type="match status" value="1"/>
</dbReference>